<evidence type="ECO:0000256" key="3">
    <source>
        <dbReference type="ARBA" id="ARBA00022801"/>
    </source>
</evidence>
<sequence>MMHPPRGDINTRAAGASMDSSSAKIASATSVKVQDPAWFKLVSSQNQRHDAQPPEIRTSTVGGLTWYSATMDPQTASLIQQQQHEHDIKYMIPDLPVETYGRIQKHPPSWGLDRIDQRRDKLDGEFHYPATSGENVTIYIIDTGVNIDHQDFEGRASHGPVFVPSTTDNIDKNGHGTFVAAVAAGATYGVAKKANIVSLKALDDSGAGRLSNVLAAIEWVVKEHISQGKNSRSIINLSLGAEHNEPTNAAIQEAMKLGVHFSIAAGNDGQDACKFSPASTPGALVVGATDQDDTIASYSNYGPCVSIYAPGSNIMSAWTGSSSATHTQSGTSMASPHVAGLIALMLSESFDQSIPVRTIADRILETVTKFSLNGQLVTDTTGNSEILSVSASSSSSSSSLLSTTPSIGPNSILAQQLQSFHGKALARNLVYTGSIPDRGNDTEVEESPRGAILISTSSNTRRNVTPGYSLVIIVCLFLVLL</sequence>
<dbReference type="PROSITE" id="PS51892">
    <property type="entry name" value="SUBTILASE"/>
    <property type="match status" value="1"/>
</dbReference>
<dbReference type="PRINTS" id="PR00723">
    <property type="entry name" value="SUBTILISIN"/>
</dbReference>
<evidence type="ECO:0000256" key="5">
    <source>
        <dbReference type="PROSITE-ProRule" id="PRU01240"/>
    </source>
</evidence>
<dbReference type="SUPFAM" id="SSF52743">
    <property type="entry name" value="Subtilisin-like"/>
    <property type="match status" value="1"/>
</dbReference>
<dbReference type="GO" id="GO:0004252">
    <property type="term" value="F:serine-type endopeptidase activity"/>
    <property type="evidence" value="ECO:0007669"/>
    <property type="project" value="UniProtKB-UniRule"/>
</dbReference>
<dbReference type="AlphaFoldDB" id="A0A9P3M0Y9"/>
<evidence type="ECO:0000256" key="4">
    <source>
        <dbReference type="ARBA" id="ARBA00022825"/>
    </source>
</evidence>
<dbReference type="FunFam" id="3.40.50.200:FF:000007">
    <property type="entry name" value="Subtilisin-like serine protease"/>
    <property type="match status" value="1"/>
</dbReference>
<accession>A0A9P3M0Y9</accession>
<comment type="caution">
    <text evidence="8">The sequence shown here is derived from an EMBL/GenBank/DDBJ whole genome shotgun (WGS) entry which is preliminary data.</text>
</comment>
<dbReference type="Gene3D" id="3.40.50.200">
    <property type="entry name" value="Peptidase S8/S53 domain"/>
    <property type="match status" value="1"/>
</dbReference>
<evidence type="ECO:0000259" key="7">
    <source>
        <dbReference type="Pfam" id="PF00082"/>
    </source>
</evidence>
<evidence type="ECO:0000313" key="9">
    <source>
        <dbReference type="Proteomes" id="UP000827284"/>
    </source>
</evidence>
<gene>
    <name evidence="8" type="ORF">EMPS_10385</name>
</gene>
<proteinExistence type="inferred from homology"/>
<feature type="domain" description="Peptidase S8/S53" evidence="7">
    <location>
        <begin position="133"/>
        <end position="370"/>
    </location>
</feature>
<dbReference type="InterPro" id="IPR023827">
    <property type="entry name" value="Peptidase_S8_Asp-AS"/>
</dbReference>
<feature type="active site" description="Charge relay system" evidence="5">
    <location>
        <position position="142"/>
    </location>
</feature>
<evidence type="ECO:0000256" key="2">
    <source>
        <dbReference type="ARBA" id="ARBA00022670"/>
    </source>
</evidence>
<dbReference type="GO" id="GO:0006508">
    <property type="term" value="P:proteolysis"/>
    <property type="evidence" value="ECO:0007669"/>
    <property type="project" value="UniProtKB-KW"/>
</dbReference>
<dbReference type="GO" id="GO:0005615">
    <property type="term" value="C:extracellular space"/>
    <property type="evidence" value="ECO:0007669"/>
    <property type="project" value="TreeGrafter"/>
</dbReference>
<keyword evidence="2 5" id="KW-0645">Protease</keyword>
<dbReference type="PROSITE" id="PS00138">
    <property type="entry name" value="SUBTILASE_SER"/>
    <property type="match status" value="1"/>
</dbReference>
<dbReference type="InterPro" id="IPR023828">
    <property type="entry name" value="Peptidase_S8_Ser-AS"/>
</dbReference>
<evidence type="ECO:0000256" key="6">
    <source>
        <dbReference type="RuleBase" id="RU003355"/>
    </source>
</evidence>
<keyword evidence="4 5" id="KW-0720">Serine protease</keyword>
<dbReference type="PANTHER" id="PTHR43806">
    <property type="entry name" value="PEPTIDASE S8"/>
    <property type="match status" value="1"/>
</dbReference>
<evidence type="ECO:0000256" key="1">
    <source>
        <dbReference type="ARBA" id="ARBA00011073"/>
    </source>
</evidence>
<dbReference type="InterPro" id="IPR034193">
    <property type="entry name" value="PCSK9_ProteinaseK-like"/>
</dbReference>
<keyword evidence="9" id="KW-1185">Reference proteome</keyword>
<reference evidence="8" key="2">
    <citation type="journal article" date="2022" name="Microbiol. Resour. Announc.">
        <title>Whole-Genome Sequence of Entomortierella parvispora E1425, a Mucoromycotan Fungus Associated with Burkholderiaceae-Related Endosymbiotic Bacteria.</title>
        <authorList>
            <person name="Herlambang A."/>
            <person name="Guo Y."/>
            <person name="Takashima Y."/>
            <person name="Narisawa K."/>
            <person name="Ohta H."/>
            <person name="Nishizawa T."/>
        </authorList>
    </citation>
    <scope>NUCLEOTIDE SEQUENCE</scope>
    <source>
        <strain evidence="8">E1425</strain>
    </source>
</reference>
<dbReference type="Pfam" id="PF00082">
    <property type="entry name" value="Peptidase_S8"/>
    <property type="match status" value="1"/>
</dbReference>
<feature type="active site" description="Charge relay system" evidence="5">
    <location>
        <position position="332"/>
    </location>
</feature>
<dbReference type="PANTHER" id="PTHR43806:SF11">
    <property type="entry name" value="CEREVISIN-RELATED"/>
    <property type="match status" value="1"/>
</dbReference>
<dbReference type="InterPro" id="IPR000209">
    <property type="entry name" value="Peptidase_S8/S53_dom"/>
</dbReference>
<organism evidence="8 9">
    <name type="scientific">Entomortierella parvispora</name>
    <dbReference type="NCBI Taxonomy" id="205924"/>
    <lineage>
        <taxon>Eukaryota</taxon>
        <taxon>Fungi</taxon>
        <taxon>Fungi incertae sedis</taxon>
        <taxon>Mucoromycota</taxon>
        <taxon>Mortierellomycotina</taxon>
        <taxon>Mortierellomycetes</taxon>
        <taxon>Mortierellales</taxon>
        <taxon>Mortierellaceae</taxon>
        <taxon>Entomortierella</taxon>
    </lineage>
</organism>
<dbReference type="EMBL" id="BQFW01000014">
    <property type="protein sequence ID" value="GJJ78026.1"/>
    <property type="molecule type" value="Genomic_DNA"/>
</dbReference>
<dbReference type="OrthoDB" id="206201at2759"/>
<feature type="active site" description="Charge relay system" evidence="5">
    <location>
        <position position="175"/>
    </location>
</feature>
<evidence type="ECO:0000313" key="8">
    <source>
        <dbReference type="EMBL" id="GJJ78026.1"/>
    </source>
</evidence>
<dbReference type="InterPro" id="IPR015500">
    <property type="entry name" value="Peptidase_S8_subtilisin-rel"/>
</dbReference>
<dbReference type="InterPro" id="IPR050131">
    <property type="entry name" value="Peptidase_S8_subtilisin-like"/>
</dbReference>
<dbReference type="InterPro" id="IPR036852">
    <property type="entry name" value="Peptidase_S8/S53_dom_sf"/>
</dbReference>
<keyword evidence="3 5" id="KW-0378">Hydrolase</keyword>
<dbReference type="PROSITE" id="PS00136">
    <property type="entry name" value="SUBTILASE_ASP"/>
    <property type="match status" value="1"/>
</dbReference>
<name>A0A9P3M0Y9_9FUNG</name>
<comment type="similarity">
    <text evidence="1 5 6">Belongs to the peptidase S8 family.</text>
</comment>
<dbReference type="Proteomes" id="UP000827284">
    <property type="component" value="Unassembled WGS sequence"/>
</dbReference>
<dbReference type="CDD" id="cd04077">
    <property type="entry name" value="Peptidases_S8_PCSK9_ProteinaseK_like"/>
    <property type="match status" value="1"/>
</dbReference>
<reference evidence="8" key="1">
    <citation type="submission" date="2021-11" db="EMBL/GenBank/DDBJ databases">
        <authorList>
            <person name="Herlambang A."/>
            <person name="Guo Y."/>
            <person name="Takashima Y."/>
            <person name="Nishizawa T."/>
        </authorList>
    </citation>
    <scope>NUCLEOTIDE SEQUENCE</scope>
    <source>
        <strain evidence="8">E1425</strain>
    </source>
</reference>
<protein>
    <recommendedName>
        <fullName evidence="7">Peptidase S8/S53 domain-containing protein</fullName>
    </recommendedName>
</protein>